<feature type="compositionally biased region" description="Polar residues" evidence="1">
    <location>
        <begin position="72"/>
        <end position="87"/>
    </location>
</feature>
<comment type="caution">
    <text evidence="2">The sequence shown here is derived from an EMBL/GenBank/DDBJ whole genome shotgun (WGS) entry which is preliminary data.</text>
</comment>
<accession>A0A9P7G7J1</accession>
<protein>
    <submittedName>
        <fullName evidence="2">Uncharacterized protein</fullName>
    </submittedName>
</protein>
<sequence length="348" mass="38295">MRLRCNFQTPASTLVVKKEGSRLLDALDKGASSSSARASGSRSTPQHTTRPSSLVRVKPEPSEQRLHGIHSSPISTSFVPQTPSPQHQPVKRVSSLVRVKPEAVEPEIARKRPAATPTTTVRRPKLEQPLFPIGNTLAQPSAKVEDLRAKILEIQPMISHYEDIINRLDAVDGTPPQEKYQTSIPNVSPLKRTLSKPHLQFTSLLLRLSIMQKMGVEMHYLRSSRLLGARICAYPAHTTTRIWKLTRMTSQLSAAVMQHVGPLMPYVPPLPGADNYDENGDFHGRGCDTCVGPQAKADERMVEKENNKLKGGCLGDDMGLGKVSVGMLVSFVGGSLMRDSFPFQPVQM</sequence>
<proteinExistence type="predicted"/>
<feature type="compositionally biased region" description="Basic and acidic residues" evidence="1">
    <location>
        <begin position="57"/>
        <end position="66"/>
    </location>
</feature>
<organism evidence="2 3">
    <name type="scientific">Asterophora parasitica</name>
    <dbReference type="NCBI Taxonomy" id="117018"/>
    <lineage>
        <taxon>Eukaryota</taxon>
        <taxon>Fungi</taxon>
        <taxon>Dikarya</taxon>
        <taxon>Basidiomycota</taxon>
        <taxon>Agaricomycotina</taxon>
        <taxon>Agaricomycetes</taxon>
        <taxon>Agaricomycetidae</taxon>
        <taxon>Agaricales</taxon>
        <taxon>Tricholomatineae</taxon>
        <taxon>Lyophyllaceae</taxon>
        <taxon>Asterophora</taxon>
    </lineage>
</organism>
<gene>
    <name evidence="2" type="ORF">DXG03_008656</name>
</gene>
<feature type="region of interest" description="Disordered" evidence="1">
    <location>
        <begin position="27"/>
        <end position="93"/>
    </location>
</feature>
<keyword evidence="3" id="KW-1185">Reference proteome</keyword>
<reference evidence="2" key="1">
    <citation type="submission" date="2020-07" db="EMBL/GenBank/DDBJ databases">
        <authorList>
            <person name="Nieuwenhuis M."/>
            <person name="Van De Peppel L.J.J."/>
        </authorList>
    </citation>
    <scope>NUCLEOTIDE SEQUENCE</scope>
    <source>
        <strain evidence="2">AP01</strain>
        <tissue evidence="2">Mycelium</tissue>
    </source>
</reference>
<dbReference type="EMBL" id="JABCKV010000073">
    <property type="protein sequence ID" value="KAG5644359.1"/>
    <property type="molecule type" value="Genomic_DNA"/>
</dbReference>
<dbReference type="AlphaFoldDB" id="A0A9P7G7J1"/>
<evidence type="ECO:0000313" key="3">
    <source>
        <dbReference type="Proteomes" id="UP000775547"/>
    </source>
</evidence>
<evidence type="ECO:0000313" key="2">
    <source>
        <dbReference type="EMBL" id="KAG5644359.1"/>
    </source>
</evidence>
<evidence type="ECO:0000256" key="1">
    <source>
        <dbReference type="SAM" id="MobiDB-lite"/>
    </source>
</evidence>
<feature type="compositionally biased region" description="Low complexity" evidence="1">
    <location>
        <begin position="30"/>
        <end position="43"/>
    </location>
</feature>
<dbReference type="Proteomes" id="UP000775547">
    <property type="component" value="Unassembled WGS sequence"/>
</dbReference>
<reference evidence="2" key="2">
    <citation type="submission" date="2021-10" db="EMBL/GenBank/DDBJ databases">
        <title>Phylogenomics reveals ancestral predisposition of the termite-cultivated fungus Termitomyces towards a domesticated lifestyle.</title>
        <authorList>
            <person name="Auxier B."/>
            <person name="Grum-Grzhimaylo A."/>
            <person name="Cardenas M.E."/>
            <person name="Lodge J.D."/>
            <person name="Laessoe T."/>
            <person name="Pedersen O."/>
            <person name="Smith M.E."/>
            <person name="Kuyper T.W."/>
            <person name="Franco-Molano E.A."/>
            <person name="Baroni T.J."/>
            <person name="Aanen D.K."/>
        </authorList>
    </citation>
    <scope>NUCLEOTIDE SEQUENCE</scope>
    <source>
        <strain evidence="2">AP01</strain>
        <tissue evidence="2">Mycelium</tissue>
    </source>
</reference>
<name>A0A9P7G7J1_9AGAR</name>